<dbReference type="SMART" id="SM00382">
    <property type="entry name" value="AAA"/>
    <property type="match status" value="1"/>
</dbReference>
<feature type="domain" description="ABC transporter" evidence="6">
    <location>
        <begin position="2"/>
        <end position="241"/>
    </location>
</feature>
<evidence type="ECO:0000313" key="8">
    <source>
        <dbReference type="Proteomes" id="UP000712673"/>
    </source>
</evidence>
<comment type="caution">
    <text evidence="7">The sequence shown here is derived from an EMBL/GenBank/DDBJ whole genome shotgun (WGS) entry which is preliminary data.</text>
</comment>
<gene>
    <name evidence="7" type="ORF">FJZ47_04085</name>
</gene>
<dbReference type="GO" id="GO:0016887">
    <property type="term" value="F:ATP hydrolysis activity"/>
    <property type="evidence" value="ECO:0007669"/>
    <property type="project" value="InterPro"/>
</dbReference>
<dbReference type="AlphaFoldDB" id="A0A937W0H7"/>
<dbReference type="InterPro" id="IPR052156">
    <property type="entry name" value="BCAA_Transport_ATP-bd_LivF"/>
</dbReference>
<reference evidence="7" key="1">
    <citation type="submission" date="2019-03" db="EMBL/GenBank/DDBJ databases">
        <title>Lake Tanganyika Metagenome-Assembled Genomes (MAGs).</title>
        <authorList>
            <person name="Tran P."/>
        </authorList>
    </citation>
    <scope>NUCLEOTIDE SEQUENCE</scope>
    <source>
        <strain evidence="7">K_DeepCast_65m_m2_066</strain>
    </source>
</reference>
<dbReference type="EMBL" id="VGLS01000078">
    <property type="protein sequence ID" value="MBM3222970.1"/>
    <property type="molecule type" value="Genomic_DNA"/>
</dbReference>
<dbReference type="InterPro" id="IPR017871">
    <property type="entry name" value="ABC_transporter-like_CS"/>
</dbReference>
<keyword evidence="4 7" id="KW-0067">ATP-binding</keyword>
<dbReference type="InterPro" id="IPR003593">
    <property type="entry name" value="AAA+_ATPase"/>
</dbReference>
<keyword evidence="5" id="KW-0029">Amino-acid transport</keyword>
<dbReference type="GO" id="GO:0015658">
    <property type="term" value="F:branched-chain amino acid transmembrane transporter activity"/>
    <property type="evidence" value="ECO:0007669"/>
    <property type="project" value="TreeGrafter"/>
</dbReference>
<dbReference type="Pfam" id="PF00005">
    <property type="entry name" value="ABC_tran"/>
    <property type="match status" value="1"/>
</dbReference>
<evidence type="ECO:0000256" key="2">
    <source>
        <dbReference type="ARBA" id="ARBA00022448"/>
    </source>
</evidence>
<evidence type="ECO:0000256" key="4">
    <source>
        <dbReference type="ARBA" id="ARBA00022840"/>
    </source>
</evidence>
<organism evidence="7 8">
    <name type="scientific">Tectimicrobiota bacterium</name>
    <dbReference type="NCBI Taxonomy" id="2528274"/>
    <lineage>
        <taxon>Bacteria</taxon>
        <taxon>Pseudomonadati</taxon>
        <taxon>Nitrospinota/Tectimicrobiota group</taxon>
        <taxon>Candidatus Tectimicrobiota</taxon>
    </lineage>
</organism>
<comment type="similarity">
    <text evidence="1">Belongs to the ABC transporter superfamily.</text>
</comment>
<evidence type="ECO:0000256" key="5">
    <source>
        <dbReference type="ARBA" id="ARBA00022970"/>
    </source>
</evidence>
<dbReference type="InterPro" id="IPR003439">
    <property type="entry name" value="ABC_transporter-like_ATP-bd"/>
</dbReference>
<dbReference type="GO" id="GO:0015807">
    <property type="term" value="P:L-amino acid transport"/>
    <property type="evidence" value="ECO:0007669"/>
    <property type="project" value="TreeGrafter"/>
</dbReference>
<name>A0A937W0H7_UNCTE</name>
<accession>A0A937W0H7</accession>
<dbReference type="PANTHER" id="PTHR43820">
    <property type="entry name" value="HIGH-AFFINITY BRANCHED-CHAIN AMINO ACID TRANSPORT ATP-BINDING PROTEIN LIVF"/>
    <property type="match status" value="1"/>
</dbReference>
<dbReference type="PROSITE" id="PS00211">
    <property type="entry name" value="ABC_TRANSPORTER_1"/>
    <property type="match status" value="1"/>
</dbReference>
<dbReference type="Proteomes" id="UP000712673">
    <property type="component" value="Unassembled WGS sequence"/>
</dbReference>
<dbReference type="InterPro" id="IPR027417">
    <property type="entry name" value="P-loop_NTPase"/>
</dbReference>
<evidence type="ECO:0000256" key="3">
    <source>
        <dbReference type="ARBA" id="ARBA00022741"/>
    </source>
</evidence>
<dbReference type="CDD" id="cd03224">
    <property type="entry name" value="ABC_TM1139_LivF_branched"/>
    <property type="match status" value="1"/>
</dbReference>
<dbReference type="SUPFAM" id="SSF52540">
    <property type="entry name" value="P-loop containing nucleoside triphosphate hydrolases"/>
    <property type="match status" value="1"/>
</dbReference>
<sequence length="264" mass="29469">MLKVNNVEVVYDRTILVLRGVSLEVPDGKIVALLGSNGAGKSTTLKTISGILRPERGAVTAGTVEFNGVRVDQQEAAQIVKLGIAQIMEGRRVFEHLTAEENLIAGAHTRRDTHRIKQDIELVYTYFPRLKERIGVRAGYLSGGEQQMLAIGRGLMSHPKLMLMDEPSLGLAPMLVEEIFAIVQRLNQQEGMTVLLVEQNAALALTIAHYGYIMENGRIVLDGSAEMLQNNADIKEFYLGLSEVGVRKSYRDVKHYRRRKRWLS</sequence>
<evidence type="ECO:0000256" key="1">
    <source>
        <dbReference type="ARBA" id="ARBA00005417"/>
    </source>
</evidence>
<evidence type="ECO:0000259" key="6">
    <source>
        <dbReference type="PROSITE" id="PS50893"/>
    </source>
</evidence>
<dbReference type="Gene3D" id="3.40.50.300">
    <property type="entry name" value="P-loop containing nucleotide triphosphate hydrolases"/>
    <property type="match status" value="1"/>
</dbReference>
<dbReference type="GO" id="GO:0005524">
    <property type="term" value="F:ATP binding"/>
    <property type="evidence" value="ECO:0007669"/>
    <property type="project" value="UniProtKB-KW"/>
</dbReference>
<dbReference type="PANTHER" id="PTHR43820:SF8">
    <property type="entry name" value="ABC TRANSPORTER SUBSTRATE-BINDING PROTEIN"/>
    <property type="match status" value="1"/>
</dbReference>
<evidence type="ECO:0000313" key="7">
    <source>
        <dbReference type="EMBL" id="MBM3222970.1"/>
    </source>
</evidence>
<protein>
    <submittedName>
        <fullName evidence="7">ABC transporter ATP-binding protein</fullName>
    </submittedName>
</protein>
<keyword evidence="3" id="KW-0547">Nucleotide-binding</keyword>
<proteinExistence type="inferred from homology"/>
<dbReference type="PROSITE" id="PS50893">
    <property type="entry name" value="ABC_TRANSPORTER_2"/>
    <property type="match status" value="1"/>
</dbReference>
<keyword evidence="2" id="KW-0813">Transport</keyword>